<dbReference type="PANTHER" id="PTHR37028:SF4">
    <property type="entry name" value="ALMS MOTIF DOMAIN-CONTAINING PROTEIN"/>
    <property type="match status" value="1"/>
</dbReference>
<feature type="region of interest" description="Disordered" evidence="1">
    <location>
        <begin position="891"/>
        <end position="987"/>
    </location>
</feature>
<feature type="region of interest" description="Disordered" evidence="1">
    <location>
        <begin position="523"/>
        <end position="612"/>
    </location>
</feature>
<feature type="compositionally biased region" description="Gly residues" evidence="1">
    <location>
        <begin position="960"/>
        <end position="987"/>
    </location>
</feature>
<feature type="compositionally biased region" description="Low complexity" evidence="1">
    <location>
        <begin position="540"/>
        <end position="551"/>
    </location>
</feature>
<feature type="compositionally biased region" description="Polar residues" evidence="1">
    <location>
        <begin position="113"/>
        <end position="125"/>
    </location>
</feature>
<dbReference type="Proteomes" id="UP000256970">
    <property type="component" value="Unassembled WGS sequence"/>
</dbReference>
<evidence type="ECO:0000313" key="2">
    <source>
        <dbReference type="EMBL" id="SZX65182.1"/>
    </source>
</evidence>
<protein>
    <submittedName>
        <fullName evidence="2">Uncharacterized protein</fullName>
    </submittedName>
</protein>
<feature type="region of interest" description="Disordered" evidence="1">
    <location>
        <begin position="59"/>
        <end position="153"/>
    </location>
</feature>
<feature type="compositionally biased region" description="Low complexity" evidence="1">
    <location>
        <begin position="206"/>
        <end position="222"/>
    </location>
</feature>
<feature type="compositionally biased region" description="Basic and acidic residues" evidence="1">
    <location>
        <begin position="587"/>
        <end position="602"/>
    </location>
</feature>
<gene>
    <name evidence="2" type="ORF">BQ4739_LOCUS5631</name>
</gene>
<feature type="compositionally biased region" description="Low complexity" evidence="1">
    <location>
        <begin position="308"/>
        <end position="374"/>
    </location>
</feature>
<reference evidence="2 3" key="1">
    <citation type="submission" date="2016-10" db="EMBL/GenBank/DDBJ databases">
        <authorList>
            <person name="Cai Z."/>
        </authorList>
    </citation>
    <scope>NUCLEOTIDE SEQUENCE [LARGE SCALE GENOMIC DNA]</scope>
</reference>
<name>A0A383VKB5_TETOB</name>
<accession>A0A383VKB5</accession>
<proteinExistence type="predicted"/>
<keyword evidence="3" id="KW-1185">Reference proteome</keyword>
<feature type="compositionally biased region" description="Gly residues" evidence="1">
    <location>
        <begin position="559"/>
        <end position="579"/>
    </location>
</feature>
<feature type="region of interest" description="Disordered" evidence="1">
    <location>
        <begin position="193"/>
        <end position="226"/>
    </location>
</feature>
<feature type="region of interest" description="Disordered" evidence="1">
    <location>
        <begin position="26"/>
        <end position="47"/>
    </location>
</feature>
<dbReference type="AlphaFoldDB" id="A0A383VKB5"/>
<feature type="compositionally biased region" description="Low complexity" evidence="1">
    <location>
        <begin position="128"/>
        <end position="140"/>
    </location>
</feature>
<sequence length="987" mass="109237">MPSVFPSQNLTEDQRSQIIAKLLSERRSRSGCSISDEGPAQQDRAARVQELIRQRAAARLQHEQHYGGSHLDSQHAAATAGGDLLKQPSLDELLSPGSTCSLASGKAPLRSSYAPQQRQSPSPLHQYSGAAGSSGAVSRGAHIHSRADPVSYTARSDVAASLDRQLYQYAGEEQQEDEYDASYQQQQQLLRGMQHLQQRHSAPGSQQAQQPQQQQQQQQQQQGLASVLAGPMDVSQLWEAAPAASLEQSYEEHPYQQQHACDEEDDLYSYDDEDVHLEDASRDSPPYQMFGQSLSLREREQPWQRLPQQQDAQQHMQQLQQQRQQQQQHRHQQQSQQQRQQQSAAQQRQSQHLQRRQQLLEQQQQRQQQQQGRQLTPGRQRPAAQLPPGYPASADERIQQLAQPRVMDRQKYERLKQSAEQEVLQQCSFQPKTGRGPQHAAAHQGLPVAERLYHTARERQAKLERKAAEAQASSTQGCTFKPQTNAAAQSRYLAAYEYVPIHERLGEVLRSKNENLAALQMQVERESSDAAPFTPRINPRSSVLALRASSRGRGRGEGSRGGLGEYGSSGGAGGFGGGGGDEDDEEGGQHRRDRERQRDSSRGRSVRRSRSEADLAAAQAQCTFTPRINASSKALLQQAGEIPAGFLERQQYFERLAREKRQLLQLAVEDQHCSFSPAHSVCDFGRSSGSLDGSCFLDRIERLAYQDKRTQEAARSVLAEQVHNAECTFRPEINPRSQRMVKPTPLHELYENSKGAARRCAIAQAVESQRQQQCTFAPNLAKPGIVQASPPEAKLSLSASEVDAVVERLHSAARAKEGKAEAALSFKQYQELKACTFTPEITRDVPKQTGPVLGPVLVRGLGRFMELKEMAKRQAQQKAAVEAKVFMTQLPTTTNPRRPPFTVPEPFKLGGSGSREASAQLRRSHAEASASQAELRECTFRPAINEGRVSRQQRVRKLLEGGGGDGGSAAGRGGYSSGGGGGRGEEA</sequence>
<feature type="region of interest" description="Disordered" evidence="1">
    <location>
        <begin position="300"/>
        <end position="391"/>
    </location>
</feature>
<organism evidence="2 3">
    <name type="scientific">Tetradesmus obliquus</name>
    <name type="common">Green alga</name>
    <name type="synonym">Acutodesmus obliquus</name>
    <dbReference type="NCBI Taxonomy" id="3088"/>
    <lineage>
        <taxon>Eukaryota</taxon>
        <taxon>Viridiplantae</taxon>
        <taxon>Chlorophyta</taxon>
        <taxon>core chlorophytes</taxon>
        <taxon>Chlorophyceae</taxon>
        <taxon>CS clade</taxon>
        <taxon>Sphaeropleales</taxon>
        <taxon>Scenedesmaceae</taxon>
        <taxon>Tetradesmus</taxon>
    </lineage>
</organism>
<dbReference type="PANTHER" id="PTHR37028">
    <property type="entry name" value="UNNAMED PRODUCT-RELATED"/>
    <property type="match status" value="1"/>
</dbReference>
<dbReference type="EMBL" id="FNXT01000565">
    <property type="protein sequence ID" value="SZX65182.1"/>
    <property type="molecule type" value="Genomic_DNA"/>
</dbReference>
<evidence type="ECO:0000256" key="1">
    <source>
        <dbReference type="SAM" id="MobiDB-lite"/>
    </source>
</evidence>
<evidence type="ECO:0000313" key="3">
    <source>
        <dbReference type="Proteomes" id="UP000256970"/>
    </source>
</evidence>